<dbReference type="Gene3D" id="1.10.150.20">
    <property type="entry name" value="5' to 3' exonuclease, C-terminal subdomain"/>
    <property type="match status" value="1"/>
</dbReference>
<keyword evidence="2" id="KW-1185">Reference proteome</keyword>
<dbReference type="SUPFAM" id="SSF47789">
    <property type="entry name" value="C-terminal domain of RNA polymerase alpha subunit"/>
    <property type="match status" value="1"/>
</dbReference>
<accession>A0A840WRZ9</accession>
<protein>
    <recommendedName>
        <fullName evidence="3">DNA-binding protein</fullName>
    </recommendedName>
</protein>
<gene>
    <name evidence="1" type="ORF">HNR07_005553</name>
</gene>
<comment type="caution">
    <text evidence="1">The sequence shown here is derived from an EMBL/GenBank/DDBJ whole genome shotgun (WGS) entry which is preliminary data.</text>
</comment>
<organism evidence="1 2">
    <name type="scientific">Nocardiopsis metallicus</name>
    <dbReference type="NCBI Taxonomy" id="179819"/>
    <lineage>
        <taxon>Bacteria</taxon>
        <taxon>Bacillati</taxon>
        <taxon>Actinomycetota</taxon>
        <taxon>Actinomycetes</taxon>
        <taxon>Streptosporangiales</taxon>
        <taxon>Nocardiopsidaceae</taxon>
        <taxon>Nocardiopsis</taxon>
    </lineage>
</organism>
<dbReference type="EMBL" id="JACHDO010000001">
    <property type="protein sequence ID" value="MBB5494416.1"/>
    <property type="molecule type" value="Genomic_DNA"/>
</dbReference>
<evidence type="ECO:0008006" key="3">
    <source>
        <dbReference type="Google" id="ProtNLM"/>
    </source>
</evidence>
<name>A0A840WRZ9_9ACTN</name>
<proteinExistence type="predicted"/>
<evidence type="ECO:0000313" key="1">
    <source>
        <dbReference type="EMBL" id="MBB5494416.1"/>
    </source>
</evidence>
<reference evidence="1 2" key="1">
    <citation type="submission" date="2020-08" db="EMBL/GenBank/DDBJ databases">
        <title>Sequencing the genomes of 1000 actinobacteria strains.</title>
        <authorList>
            <person name="Klenk H.-P."/>
        </authorList>
    </citation>
    <scope>NUCLEOTIDE SEQUENCE [LARGE SCALE GENOMIC DNA]</scope>
    <source>
        <strain evidence="1 2">DSM 44598</strain>
    </source>
</reference>
<dbReference type="AlphaFoldDB" id="A0A840WRZ9"/>
<sequence length="69" mass="7344">MARTEDRAEEEFPGIGAPAQRALAHAGYTRLEQLDGVSESDLLELQGMGPTGTDILSDLLNARGMSLEA</sequence>
<dbReference type="Proteomes" id="UP000579647">
    <property type="component" value="Unassembled WGS sequence"/>
</dbReference>
<evidence type="ECO:0000313" key="2">
    <source>
        <dbReference type="Proteomes" id="UP000579647"/>
    </source>
</evidence>
<dbReference type="RefSeq" id="WP_017578925.1">
    <property type="nucleotide sequence ID" value="NZ_BAAAKM010000012.1"/>
</dbReference>